<keyword evidence="2" id="KW-1185">Reference proteome</keyword>
<dbReference type="AlphaFoldDB" id="A0A074ZQC0"/>
<name>A0A074ZQC0_OPIVI</name>
<gene>
    <name evidence="1" type="ORF">T265_13397</name>
</gene>
<reference evidence="1 2" key="1">
    <citation type="submission" date="2013-11" db="EMBL/GenBank/DDBJ databases">
        <title>Opisthorchis viverrini - life in the bile duct.</title>
        <authorList>
            <person name="Young N.D."/>
            <person name="Nagarajan N."/>
            <person name="Lin S.J."/>
            <person name="Korhonen P.K."/>
            <person name="Jex A.R."/>
            <person name="Hall R.S."/>
            <person name="Safavi-Hemami H."/>
            <person name="Kaewkong W."/>
            <person name="Bertrand D."/>
            <person name="Gao S."/>
            <person name="Seet Q."/>
            <person name="Wongkham S."/>
            <person name="Teh B.T."/>
            <person name="Wongkham C."/>
            <person name="Intapan P.M."/>
            <person name="Maleewong W."/>
            <person name="Yang X."/>
            <person name="Hu M."/>
            <person name="Wang Z."/>
            <person name="Hofmann A."/>
            <person name="Sternberg P.W."/>
            <person name="Tan P."/>
            <person name="Wang J."/>
            <person name="Gasser R.B."/>
        </authorList>
    </citation>
    <scope>NUCLEOTIDE SEQUENCE [LARGE SCALE GENOMIC DNA]</scope>
</reference>
<dbReference type="KEGG" id="ovi:T265_13397"/>
<dbReference type="Proteomes" id="UP000054324">
    <property type="component" value="Unassembled WGS sequence"/>
</dbReference>
<proteinExistence type="predicted"/>
<sequence length="100" mass="10764">MAVPGFEVPASDVRGKHITTTPLVHSGLVRNFTSDEAFTLTSHPYEQTSCPSCDSTPKRGSSDSDFALIKGHLQCVPLNVPGAKFRTSDTTTPPAYARRT</sequence>
<protein>
    <submittedName>
        <fullName evidence="1">Uncharacterized protein</fullName>
    </submittedName>
</protein>
<feature type="non-terminal residue" evidence="1">
    <location>
        <position position="100"/>
    </location>
</feature>
<dbReference type="GeneID" id="20327564"/>
<dbReference type="EMBL" id="KL596681">
    <property type="protein sequence ID" value="KER29286.1"/>
    <property type="molecule type" value="Genomic_DNA"/>
</dbReference>
<evidence type="ECO:0000313" key="1">
    <source>
        <dbReference type="EMBL" id="KER29286.1"/>
    </source>
</evidence>
<evidence type="ECO:0000313" key="2">
    <source>
        <dbReference type="Proteomes" id="UP000054324"/>
    </source>
</evidence>
<dbReference type="RefSeq" id="XP_009166969.1">
    <property type="nucleotide sequence ID" value="XM_009168705.1"/>
</dbReference>
<organism evidence="1 2">
    <name type="scientific">Opisthorchis viverrini</name>
    <name type="common">Southeast Asian liver fluke</name>
    <dbReference type="NCBI Taxonomy" id="6198"/>
    <lineage>
        <taxon>Eukaryota</taxon>
        <taxon>Metazoa</taxon>
        <taxon>Spiralia</taxon>
        <taxon>Lophotrochozoa</taxon>
        <taxon>Platyhelminthes</taxon>
        <taxon>Trematoda</taxon>
        <taxon>Digenea</taxon>
        <taxon>Opisthorchiida</taxon>
        <taxon>Opisthorchiata</taxon>
        <taxon>Opisthorchiidae</taxon>
        <taxon>Opisthorchis</taxon>
    </lineage>
</organism>
<accession>A0A074ZQC0</accession>
<dbReference type="CTD" id="20327564"/>